<name>A0A5K3FGQ1_MESCO</name>
<feature type="transmembrane region" description="Helical" evidence="1">
    <location>
        <begin position="40"/>
        <end position="65"/>
    </location>
</feature>
<dbReference type="AlphaFoldDB" id="A0A5K3FGQ1"/>
<evidence type="ECO:0000256" key="1">
    <source>
        <dbReference type="SAM" id="Phobius"/>
    </source>
</evidence>
<organism evidence="3">
    <name type="scientific">Mesocestoides corti</name>
    <name type="common">Flatworm</name>
    <dbReference type="NCBI Taxonomy" id="53468"/>
    <lineage>
        <taxon>Eukaryota</taxon>
        <taxon>Metazoa</taxon>
        <taxon>Spiralia</taxon>
        <taxon>Lophotrochozoa</taxon>
        <taxon>Platyhelminthes</taxon>
        <taxon>Cestoda</taxon>
        <taxon>Eucestoda</taxon>
        <taxon>Cyclophyllidea</taxon>
        <taxon>Mesocestoididae</taxon>
        <taxon>Mesocestoides</taxon>
    </lineage>
</organism>
<proteinExistence type="predicted"/>
<sequence length="360" mass="39689">MPPCAHFKLLAFQVLVLAVNAAWSFKIDENLLFYHTSSCLPPVVLGILLGVLLIVAPLTICLSCFTNGKKPDEISDIGSQVCDPMTIDVKMPSASCTSQEDPGCANAPEISTYSNPITFPSNDKTQDLSYIDLDSPRSSKTKQEVSYENLHNLRASNVTQDATYENLGDLRSSNVTQDATYKDLDDLPLSTTTIINDALQGLDDRTLEATYVNLDDLRSSNTMVIIDDGDIGGRGGDGDDDDLEDKTQVSYANLDDFRSSSTVILDEVDQEGDDNRAAIKRVRFANWPVVTSDEPIPNQHTAKNASLEDPYPIMEPEDRIRLSEKRRNLANQTWKAFDNDAFADETMPYPTNNATVSTET</sequence>
<feature type="signal peptide" evidence="2">
    <location>
        <begin position="1"/>
        <end position="24"/>
    </location>
</feature>
<feature type="chain" id="PRO_5024416278" evidence="2">
    <location>
        <begin position="25"/>
        <end position="360"/>
    </location>
</feature>
<evidence type="ECO:0000256" key="2">
    <source>
        <dbReference type="SAM" id="SignalP"/>
    </source>
</evidence>
<reference evidence="3" key="1">
    <citation type="submission" date="2019-11" db="UniProtKB">
        <authorList>
            <consortium name="WormBaseParasite"/>
        </authorList>
    </citation>
    <scope>IDENTIFICATION</scope>
</reference>
<keyword evidence="1" id="KW-0472">Membrane</keyword>
<keyword evidence="2" id="KW-0732">Signal</keyword>
<protein>
    <submittedName>
        <fullName evidence="3">Protein JASON</fullName>
    </submittedName>
</protein>
<dbReference type="WBParaSite" id="MCU_008309-RB">
    <property type="protein sequence ID" value="MCU_008309-RB"/>
    <property type="gene ID" value="MCU_008309"/>
</dbReference>
<keyword evidence="1" id="KW-1133">Transmembrane helix</keyword>
<evidence type="ECO:0000313" key="3">
    <source>
        <dbReference type="WBParaSite" id="MCU_008309-RB"/>
    </source>
</evidence>
<accession>A0A5K3FGQ1</accession>
<keyword evidence="1" id="KW-0812">Transmembrane</keyword>